<evidence type="ECO:0000313" key="3">
    <source>
        <dbReference type="Proteomes" id="UP001404845"/>
    </source>
</evidence>
<dbReference type="Proteomes" id="UP001404845">
    <property type="component" value="Unassembled WGS sequence"/>
</dbReference>
<dbReference type="RefSeq" id="WP_345972623.1">
    <property type="nucleotide sequence ID" value="NZ_JAQYXL010000003.1"/>
</dbReference>
<comment type="caution">
    <text evidence="2">The sequence shown here is derived from an EMBL/GenBank/DDBJ whole genome shotgun (WGS) entry which is preliminary data.</text>
</comment>
<feature type="compositionally biased region" description="Basic and acidic residues" evidence="1">
    <location>
        <begin position="51"/>
        <end position="62"/>
    </location>
</feature>
<organism evidence="2 3">
    <name type="scientific">Methylorubrum rhodesianum</name>
    <dbReference type="NCBI Taxonomy" id="29427"/>
    <lineage>
        <taxon>Bacteria</taxon>
        <taxon>Pseudomonadati</taxon>
        <taxon>Pseudomonadota</taxon>
        <taxon>Alphaproteobacteria</taxon>
        <taxon>Hyphomicrobiales</taxon>
        <taxon>Methylobacteriaceae</taxon>
        <taxon>Methylorubrum</taxon>
    </lineage>
</organism>
<feature type="compositionally biased region" description="Polar residues" evidence="1">
    <location>
        <begin position="7"/>
        <end position="22"/>
    </location>
</feature>
<proteinExistence type="predicted"/>
<reference evidence="2 3" key="1">
    <citation type="journal article" date="2023" name="PLoS ONE">
        <title>Complete genome assembly of Hawai'i environmental nontuberculous mycobacteria reveals unexpected co-isolation with methylobacteria.</title>
        <authorList>
            <person name="Hendrix J."/>
            <person name="Epperson L.E."/>
            <person name="Tong E.I."/>
            <person name="Chan Y.L."/>
            <person name="Hasan N.A."/>
            <person name="Dawrs S.N."/>
            <person name="Norton G.J."/>
            <person name="Virdi R."/>
            <person name="Crooks J.L."/>
            <person name="Chan E.D."/>
            <person name="Honda J.R."/>
            <person name="Strong M."/>
        </authorList>
    </citation>
    <scope>NUCLEOTIDE SEQUENCE [LARGE SCALE GENOMIC DNA]</scope>
    <source>
        <strain evidence="2 3">NJH_HI01</strain>
    </source>
</reference>
<name>A0ABU9ZLJ6_9HYPH</name>
<protein>
    <submittedName>
        <fullName evidence="2">Uncharacterized protein</fullName>
    </submittedName>
</protein>
<keyword evidence="3" id="KW-1185">Reference proteome</keyword>
<sequence length="62" mass="6810">MRVLEPNTFSARQQVLKQSGNRQEQDDEAEQAKDGHAAYHSAAVRPAAVTHHAEHHDRGPGA</sequence>
<dbReference type="EMBL" id="JAQYXL010000003">
    <property type="protein sequence ID" value="MEN3231897.1"/>
    <property type="molecule type" value="Genomic_DNA"/>
</dbReference>
<feature type="region of interest" description="Disordered" evidence="1">
    <location>
        <begin position="1"/>
        <end position="62"/>
    </location>
</feature>
<accession>A0ABU9ZLJ6</accession>
<evidence type="ECO:0000313" key="2">
    <source>
        <dbReference type="EMBL" id="MEN3231897.1"/>
    </source>
</evidence>
<gene>
    <name evidence="2" type="ORF">PUR21_30465</name>
</gene>
<evidence type="ECO:0000256" key="1">
    <source>
        <dbReference type="SAM" id="MobiDB-lite"/>
    </source>
</evidence>